<reference evidence="1" key="1">
    <citation type="submission" date="2023-03" db="EMBL/GenBank/DDBJ databases">
        <title>Massive genome expansion in bonnet fungi (Mycena s.s.) driven by repeated elements and novel gene families across ecological guilds.</title>
        <authorList>
            <consortium name="Lawrence Berkeley National Laboratory"/>
            <person name="Harder C.B."/>
            <person name="Miyauchi S."/>
            <person name="Viragh M."/>
            <person name="Kuo A."/>
            <person name="Thoen E."/>
            <person name="Andreopoulos B."/>
            <person name="Lu D."/>
            <person name="Skrede I."/>
            <person name="Drula E."/>
            <person name="Henrissat B."/>
            <person name="Morin E."/>
            <person name="Kohler A."/>
            <person name="Barry K."/>
            <person name="LaButti K."/>
            <person name="Morin E."/>
            <person name="Salamov A."/>
            <person name="Lipzen A."/>
            <person name="Mereny Z."/>
            <person name="Hegedus B."/>
            <person name="Baldrian P."/>
            <person name="Stursova M."/>
            <person name="Weitz H."/>
            <person name="Taylor A."/>
            <person name="Grigoriev I.V."/>
            <person name="Nagy L.G."/>
            <person name="Martin F."/>
            <person name="Kauserud H."/>
        </authorList>
    </citation>
    <scope>NUCLEOTIDE SEQUENCE</scope>
    <source>
        <strain evidence="1">CBHHK002</strain>
    </source>
</reference>
<proteinExistence type="predicted"/>
<protein>
    <submittedName>
        <fullName evidence="1">Uncharacterized protein</fullName>
    </submittedName>
</protein>
<comment type="caution">
    <text evidence="1">The sequence shown here is derived from an EMBL/GenBank/DDBJ whole genome shotgun (WGS) entry which is preliminary data.</text>
</comment>
<sequence length="375" mass="41430">MLGWIPSRIAAQRIASRVSHRAPVPSLYVHQTPQSPPPSPACPGVGLQLREMMVLFWHLCELGERPHACAARHTVPAPPHFQRSGMALVRTGPPGVLLIPAGNEQLQSHHRSESSGVRAVATHYPWCTTPLSGALAAAQTRCTAPTHPRQRWKPGVWARRRPTTVRDNVPQACNKEAGTYVVPRTSAREVVHSTANGRGIQTAYFMPTMTLHANGRVARARVPSGCIGLVKSIVGGFPRDISDIWSSQKKYKETTARDGRVVGKMIRSETSMTVDARNGLKENGRRAVRRRDRERPLNGRMSWWELRNVTLVTSGNAAEASGRALDGRLTCTLTESWPTVICAPHLRAILRRQNYPKPLTTPAEGQIGTRTRRNR</sequence>
<evidence type="ECO:0000313" key="2">
    <source>
        <dbReference type="Proteomes" id="UP001218218"/>
    </source>
</evidence>
<evidence type="ECO:0000313" key="1">
    <source>
        <dbReference type="EMBL" id="KAJ7331567.1"/>
    </source>
</evidence>
<dbReference type="AlphaFoldDB" id="A0AAD6ZP86"/>
<keyword evidence="2" id="KW-1185">Reference proteome</keyword>
<accession>A0AAD6ZP86</accession>
<dbReference type="EMBL" id="JARIHO010000035">
    <property type="protein sequence ID" value="KAJ7331567.1"/>
    <property type="molecule type" value="Genomic_DNA"/>
</dbReference>
<name>A0AAD6ZP86_9AGAR</name>
<gene>
    <name evidence="1" type="ORF">DFH08DRAFT_940130</name>
</gene>
<dbReference type="Proteomes" id="UP001218218">
    <property type="component" value="Unassembled WGS sequence"/>
</dbReference>
<organism evidence="1 2">
    <name type="scientific">Mycena albidolilacea</name>
    <dbReference type="NCBI Taxonomy" id="1033008"/>
    <lineage>
        <taxon>Eukaryota</taxon>
        <taxon>Fungi</taxon>
        <taxon>Dikarya</taxon>
        <taxon>Basidiomycota</taxon>
        <taxon>Agaricomycotina</taxon>
        <taxon>Agaricomycetes</taxon>
        <taxon>Agaricomycetidae</taxon>
        <taxon>Agaricales</taxon>
        <taxon>Marasmiineae</taxon>
        <taxon>Mycenaceae</taxon>
        <taxon>Mycena</taxon>
    </lineage>
</organism>